<dbReference type="EMBL" id="CP063231">
    <property type="protein sequence ID" value="URL60030.1"/>
    <property type="molecule type" value="Genomic_DNA"/>
</dbReference>
<reference evidence="2" key="1">
    <citation type="submission" date="2020-10" db="EMBL/GenBank/DDBJ databases">
        <title>Whole-genome sequence of Luteibacter sp. EIF3.</title>
        <authorList>
            <person name="Friedrich I."/>
            <person name="Hertel R."/>
            <person name="Daniel R."/>
        </authorList>
    </citation>
    <scope>NUCLEOTIDE SEQUENCE</scope>
    <source>
        <strain evidence="2">EIF3</strain>
    </source>
</reference>
<gene>
    <name evidence="2" type="ORF">IM816_08085</name>
</gene>
<sequence length="295" mass="31255">MSPIRYKQLDVFAARHGGGNPLGVVVDAQGWSDSRMQRFAHWTNLVETTFLMPPRVDGADYRARIYTPTKEIPFAGHPTIGSAHAALDAGLVTPDAAGIVWQECGAGVLPIRVEGDGPTRELFVQSPKARIVGDASRGGETLSAVLYGVKLGALAPACVEGGRRWWVAEFADESVLRGWRPDHAAIRALALATDTLGLCVFARSAEGLAVRAFPAGVGIVEDPASGAANGLIAAYVAERDTTGALATGYVVSQGREVGHDARIIIRIDGDAVWVGGRTNTIIDGHVDWQEWEPAA</sequence>
<evidence type="ECO:0000256" key="1">
    <source>
        <dbReference type="ARBA" id="ARBA00008270"/>
    </source>
</evidence>
<organism evidence="2 3">
    <name type="scientific">Luteibacter flocculans</name>
    <dbReference type="NCBI Taxonomy" id="2780091"/>
    <lineage>
        <taxon>Bacteria</taxon>
        <taxon>Pseudomonadati</taxon>
        <taxon>Pseudomonadota</taxon>
        <taxon>Gammaproteobacteria</taxon>
        <taxon>Lysobacterales</taxon>
        <taxon>Rhodanobacteraceae</taxon>
        <taxon>Luteibacter</taxon>
    </lineage>
</organism>
<dbReference type="PANTHER" id="PTHR13774">
    <property type="entry name" value="PHENAZINE BIOSYNTHESIS PROTEIN"/>
    <property type="match status" value="1"/>
</dbReference>
<comment type="similarity">
    <text evidence="1">Belongs to the PhzF family.</text>
</comment>
<dbReference type="InterPro" id="IPR003719">
    <property type="entry name" value="Phenazine_PhzF-like"/>
</dbReference>
<dbReference type="SUPFAM" id="SSF54506">
    <property type="entry name" value="Diaminopimelate epimerase-like"/>
    <property type="match status" value="1"/>
</dbReference>
<protein>
    <submittedName>
        <fullName evidence="2">PhzF family phenazine biosynthesis protein</fullName>
    </submittedName>
</protein>
<proteinExistence type="inferred from homology"/>
<dbReference type="Gene3D" id="3.10.310.10">
    <property type="entry name" value="Diaminopimelate Epimerase, Chain A, domain 1"/>
    <property type="match status" value="2"/>
</dbReference>
<accession>A0ABY4T9K1</accession>
<dbReference type="Proteomes" id="UP001056681">
    <property type="component" value="Chromosome"/>
</dbReference>
<dbReference type="Pfam" id="PF02567">
    <property type="entry name" value="PhzC-PhzF"/>
    <property type="match status" value="1"/>
</dbReference>
<keyword evidence="3" id="KW-1185">Reference proteome</keyword>
<dbReference type="PIRSF" id="PIRSF016184">
    <property type="entry name" value="PhzC_PhzF"/>
    <property type="match status" value="1"/>
</dbReference>
<name>A0ABY4T9K1_9GAMM</name>
<evidence type="ECO:0000313" key="3">
    <source>
        <dbReference type="Proteomes" id="UP001056681"/>
    </source>
</evidence>
<evidence type="ECO:0000313" key="2">
    <source>
        <dbReference type="EMBL" id="URL60030.1"/>
    </source>
</evidence>
<dbReference type="PANTHER" id="PTHR13774:SF32">
    <property type="entry name" value="ANTISENSE-ENHANCING SEQUENCE 1"/>
    <property type="match status" value="1"/>
</dbReference>
<dbReference type="NCBIfam" id="TIGR00654">
    <property type="entry name" value="PhzF_family"/>
    <property type="match status" value="1"/>
</dbReference>
<dbReference type="RefSeq" id="WP_250340484.1">
    <property type="nucleotide sequence ID" value="NZ_CP063231.1"/>
</dbReference>